<organism evidence="1 2">
    <name type="scientific">Pseudomonas frederiksbergensis</name>
    <dbReference type="NCBI Taxonomy" id="104087"/>
    <lineage>
        <taxon>Bacteria</taxon>
        <taxon>Pseudomonadati</taxon>
        <taxon>Pseudomonadota</taxon>
        <taxon>Gammaproteobacteria</taxon>
        <taxon>Pseudomonadales</taxon>
        <taxon>Pseudomonadaceae</taxon>
        <taxon>Pseudomonas</taxon>
    </lineage>
</organism>
<dbReference type="AlphaFoldDB" id="A0AB33E7Y6"/>
<name>A0AB33E7Y6_9PSED</name>
<gene>
    <name evidence="1" type="ORF">CNN82_07600</name>
</gene>
<proteinExistence type="predicted"/>
<dbReference type="Proteomes" id="UP000218385">
    <property type="component" value="Chromosome"/>
</dbReference>
<evidence type="ECO:0000313" key="2">
    <source>
        <dbReference type="Proteomes" id="UP000218385"/>
    </source>
</evidence>
<dbReference type="EMBL" id="CP023466">
    <property type="protein sequence ID" value="ATE76295.1"/>
    <property type="molecule type" value="Genomic_DNA"/>
</dbReference>
<accession>A0AB33E7Y6</accession>
<evidence type="ECO:0000313" key="1">
    <source>
        <dbReference type="EMBL" id="ATE76295.1"/>
    </source>
</evidence>
<sequence>MKTVQLITNDGGKMRKVIKKSPTKKSSPTTENKPIAVELTASQRHILQVIATGTETEEPSLLAGRP</sequence>
<protein>
    <submittedName>
        <fullName evidence="1">Uncharacterized protein</fullName>
    </submittedName>
</protein>
<reference evidence="1 2" key="1">
    <citation type="submission" date="2017-09" db="EMBL/GenBank/DDBJ databases">
        <title>Complete Genome sequence of Lysobacter capsici KNU-15.</title>
        <authorList>
            <person name="Kim M.-C."/>
            <person name="Yi H."/>
            <person name="Lee D.-W."/>
            <person name="Shin J.-H."/>
        </authorList>
    </citation>
    <scope>NUCLEOTIDE SEQUENCE [LARGE SCALE GENOMIC DNA]</scope>
    <source>
        <strain evidence="1 2">KNU-15</strain>
    </source>
</reference>